<feature type="domain" description="HTH cro/C1-type" evidence="1">
    <location>
        <begin position="36"/>
        <end position="58"/>
    </location>
</feature>
<dbReference type="SUPFAM" id="SSF47413">
    <property type="entry name" value="lambda repressor-like DNA-binding domains"/>
    <property type="match status" value="1"/>
</dbReference>
<dbReference type="InterPro" id="IPR010982">
    <property type="entry name" value="Lambda_DNA-bd_dom_sf"/>
</dbReference>
<gene>
    <name evidence="2" type="ORF">SCABRO_02930</name>
</gene>
<sequence length="59" mass="6847">MTRPTFSDFKKKALKKPGVKREYDSLAATYRLRKQLIAIRTKAGLTQEELAEILHTKKK</sequence>
<protein>
    <recommendedName>
        <fullName evidence="1">HTH cro/C1-type domain-containing protein</fullName>
    </recommendedName>
</protein>
<dbReference type="InterPro" id="IPR001387">
    <property type="entry name" value="Cro/C1-type_HTH"/>
</dbReference>
<dbReference type="EMBL" id="JRYO01000213">
    <property type="protein sequence ID" value="KHE91250.1"/>
    <property type="molecule type" value="Genomic_DNA"/>
</dbReference>
<dbReference type="GO" id="GO:0003677">
    <property type="term" value="F:DNA binding"/>
    <property type="evidence" value="ECO:0007669"/>
    <property type="project" value="InterPro"/>
</dbReference>
<dbReference type="eggNOG" id="COG1396">
    <property type="taxonomic scope" value="Bacteria"/>
</dbReference>
<proteinExistence type="predicted"/>
<comment type="caution">
    <text evidence="2">The sequence shown here is derived from an EMBL/GenBank/DDBJ whole genome shotgun (WGS) entry which is preliminary data.</text>
</comment>
<evidence type="ECO:0000259" key="1">
    <source>
        <dbReference type="PROSITE" id="PS50943"/>
    </source>
</evidence>
<dbReference type="PROSITE" id="PS50943">
    <property type="entry name" value="HTH_CROC1"/>
    <property type="match status" value="1"/>
</dbReference>
<evidence type="ECO:0000313" key="2">
    <source>
        <dbReference type="EMBL" id="KHE91250.1"/>
    </source>
</evidence>
<evidence type="ECO:0000313" key="3">
    <source>
        <dbReference type="Proteomes" id="UP000030652"/>
    </source>
</evidence>
<organism evidence="2 3">
    <name type="scientific">Candidatus Scalindua brodae</name>
    <dbReference type="NCBI Taxonomy" id="237368"/>
    <lineage>
        <taxon>Bacteria</taxon>
        <taxon>Pseudomonadati</taxon>
        <taxon>Planctomycetota</taxon>
        <taxon>Candidatus Brocadiia</taxon>
        <taxon>Candidatus Brocadiales</taxon>
        <taxon>Candidatus Scalinduaceae</taxon>
        <taxon>Candidatus Scalindua</taxon>
    </lineage>
</organism>
<reference evidence="2 3" key="1">
    <citation type="submission" date="2014-10" db="EMBL/GenBank/DDBJ databases">
        <title>Draft genome of anammox bacterium scalindua brodae, obtained using differential coverage binning of sequence data from two enrichment reactors.</title>
        <authorList>
            <person name="Speth D.R."/>
            <person name="Russ L."/>
            <person name="Kartal B."/>
            <person name="Op den Camp H.J."/>
            <person name="Dutilh B.E."/>
            <person name="Jetten M.S."/>
        </authorList>
    </citation>
    <scope>NUCLEOTIDE SEQUENCE [LARGE SCALE GENOMIC DNA]</scope>
    <source>
        <strain evidence="2">RU1</strain>
    </source>
</reference>
<dbReference type="AlphaFoldDB" id="A0A0B0EKN8"/>
<accession>A0A0B0EKN8</accession>
<dbReference type="Proteomes" id="UP000030652">
    <property type="component" value="Unassembled WGS sequence"/>
</dbReference>
<name>A0A0B0EKN8_9BACT</name>